<name>X1GIV5_9ZZZZ</name>
<proteinExistence type="predicted"/>
<evidence type="ECO:0000256" key="1">
    <source>
        <dbReference type="SAM" id="Phobius"/>
    </source>
</evidence>
<keyword evidence="1" id="KW-0472">Membrane</keyword>
<keyword evidence="1" id="KW-0812">Transmembrane</keyword>
<comment type="caution">
    <text evidence="2">The sequence shown here is derived from an EMBL/GenBank/DDBJ whole genome shotgun (WGS) entry which is preliminary data.</text>
</comment>
<keyword evidence="1" id="KW-1133">Transmembrane helix</keyword>
<feature type="non-terminal residue" evidence="2">
    <location>
        <position position="64"/>
    </location>
</feature>
<gene>
    <name evidence="2" type="ORF">S03H2_21952</name>
</gene>
<feature type="transmembrane region" description="Helical" evidence="1">
    <location>
        <begin position="6"/>
        <end position="29"/>
    </location>
</feature>
<accession>X1GIV5</accession>
<organism evidence="2">
    <name type="scientific">marine sediment metagenome</name>
    <dbReference type="NCBI Taxonomy" id="412755"/>
    <lineage>
        <taxon>unclassified sequences</taxon>
        <taxon>metagenomes</taxon>
        <taxon>ecological metagenomes</taxon>
    </lineage>
</organism>
<evidence type="ECO:0000313" key="2">
    <source>
        <dbReference type="EMBL" id="GAH32933.1"/>
    </source>
</evidence>
<protein>
    <submittedName>
        <fullName evidence="2">Uncharacterized protein</fullName>
    </submittedName>
</protein>
<reference evidence="2" key="1">
    <citation type="journal article" date="2014" name="Front. Microbiol.">
        <title>High frequency of phylogenetically diverse reductive dehalogenase-homologous genes in deep subseafloor sedimentary metagenomes.</title>
        <authorList>
            <person name="Kawai M."/>
            <person name="Futagami T."/>
            <person name="Toyoda A."/>
            <person name="Takaki Y."/>
            <person name="Nishi S."/>
            <person name="Hori S."/>
            <person name="Arai W."/>
            <person name="Tsubouchi T."/>
            <person name="Morono Y."/>
            <person name="Uchiyama I."/>
            <person name="Ito T."/>
            <person name="Fujiyama A."/>
            <person name="Inagaki F."/>
            <person name="Takami H."/>
        </authorList>
    </citation>
    <scope>NUCLEOTIDE SEQUENCE</scope>
    <source>
        <strain evidence="2">Expedition CK06-06</strain>
    </source>
</reference>
<dbReference type="AlphaFoldDB" id="X1GIV5"/>
<dbReference type="EMBL" id="BARU01011751">
    <property type="protein sequence ID" value="GAH32933.1"/>
    <property type="molecule type" value="Genomic_DNA"/>
</dbReference>
<sequence>MTNNNMIWYMKIAIFINLFGLIINGTMLVDNYEVSFENVIHNNLREPEVNIQENLQRYADIKQG</sequence>